<evidence type="ECO:0000256" key="2">
    <source>
        <dbReference type="ARBA" id="ARBA00011484"/>
    </source>
</evidence>
<evidence type="ECO:0000259" key="6">
    <source>
        <dbReference type="PROSITE" id="PS50968"/>
    </source>
</evidence>
<dbReference type="SUPFAM" id="SSF51230">
    <property type="entry name" value="Single hybrid motif"/>
    <property type="match status" value="1"/>
</dbReference>
<dbReference type="CDD" id="cd06849">
    <property type="entry name" value="lipoyl_domain"/>
    <property type="match status" value="1"/>
</dbReference>
<organism evidence="7">
    <name type="scientific">uncultured Thiotrichaceae bacterium</name>
    <dbReference type="NCBI Taxonomy" id="298394"/>
    <lineage>
        <taxon>Bacteria</taxon>
        <taxon>Pseudomonadati</taxon>
        <taxon>Pseudomonadota</taxon>
        <taxon>Gammaproteobacteria</taxon>
        <taxon>Thiotrichales</taxon>
        <taxon>Thiotrichaceae</taxon>
        <taxon>environmental samples</taxon>
    </lineage>
</organism>
<proteinExistence type="predicted"/>
<keyword evidence="5 7" id="KW-0012">Acyltransferase</keyword>
<comment type="subunit">
    <text evidence="2">Forms a 24-polypeptide structural core with octahedral symmetry.</text>
</comment>
<dbReference type="PROSITE" id="PS00189">
    <property type="entry name" value="LIPOYL"/>
    <property type="match status" value="1"/>
</dbReference>
<accession>A0A6S6T721</accession>
<dbReference type="Pfam" id="PF00364">
    <property type="entry name" value="Biotin_lipoyl"/>
    <property type="match status" value="1"/>
</dbReference>
<evidence type="ECO:0000256" key="3">
    <source>
        <dbReference type="ARBA" id="ARBA00022679"/>
    </source>
</evidence>
<dbReference type="GO" id="GO:0006086">
    <property type="term" value="P:pyruvate decarboxylation to acetyl-CoA"/>
    <property type="evidence" value="ECO:0007669"/>
    <property type="project" value="TreeGrafter"/>
</dbReference>
<keyword evidence="4" id="KW-0450">Lipoyl</keyword>
<feature type="non-terminal residue" evidence="7">
    <location>
        <position position="86"/>
    </location>
</feature>
<dbReference type="PROSITE" id="PS50968">
    <property type="entry name" value="BIOTINYL_LIPOYL"/>
    <property type="match status" value="1"/>
</dbReference>
<dbReference type="GO" id="GO:0004742">
    <property type="term" value="F:dihydrolipoyllysine-residue acetyltransferase activity"/>
    <property type="evidence" value="ECO:0007669"/>
    <property type="project" value="UniProtKB-EC"/>
</dbReference>
<dbReference type="InterPro" id="IPR011053">
    <property type="entry name" value="Single_hybrid_motif"/>
</dbReference>
<name>A0A6S6T721_9GAMM</name>
<protein>
    <submittedName>
        <fullName evidence="7">Dihydrolipoamide acetyltransferase component of pyruvate dehydrogenase complex (EC)</fullName>
        <ecNumber evidence="7">2.3.1.12</ecNumber>
    </submittedName>
</protein>
<reference evidence="7" key="1">
    <citation type="submission" date="2020-01" db="EMBL/GenBank/DDBJ databases">
        <authorList>
            <person name="Meier V. D."/>
            <person name="Meier V D."/>
        </authorList>
    </citation>
    <scope>NUCLEOTIDE SEQUENCE</scope>
    <source>
        <strain evidence="7">HLG_WM_MAG_08</strain>
    </source>
</reference>
<dbReference type="EC" id="2.3.1.12" evidence="7"/>
<evidence type="ECO:0000256" key="5">
    <source>
        <dbReference type="ARBA" id="ARBA00023315"/>
    </source>
</evidence>
<feature type="domain" description="Lipoyl-binding" evidence="6">
    <location>
        <begin position="1"/>
        <end position="76"/>
    </location>
</feature>
<dbReference type="PANTHER" id="PTHR43178:SF2">
    <property type="entry name" value="DIHYDROLIPOYLLYSINE-RESIDUE ACETYLTRANSFERASE COMPONENT OF PYRUVATE DEHYDROGENASE COMPLEX"/>
    <property type="match status" value="1"/>
</dbReference>
<dbReference type="EMBL" id="CACVAV010000298">
    <property type="protein sequence ID" value="CAA6819151.1"/>
    <property type="molecule type" value="Genomic_DNA"/>
</dbReference>
<dbReference type="InterPro" id="IPR050743">
    <property type="entry name" value="2-oxoacid_DH_E2_comp"/>
</dbReference>
<comment type="cofactor">
    <cofactor evidence="1">
        <name>(R)-lipoate</name>
        <dbReference type="ChEBI" id="CHEBI:83088"/>
    </cofactor>
</comment>
<dbReference type="InterPro" id="IPR003016">
    <property type="entry name" value="2-oxoA_DH_lipoyl-BS"/>
</dbReference>
<keyword evidence="7" id="KW-0670">Pyruvate</keyword>
<keyword evidence="3 7" id="KW-0808">Transferase</keyword>
<dbReference type="FunFam" id="2.40.50.100:FF:000009">
    <property type="entry name" value="Acetyltransferase component of pyruvate dehydrogenase complex"/>
    <property type="match status" value="1"/>
</dbReference>
<sequence>MSKEMLVPDIGDFDSVDVIEILVSVGDTISIDDEVITLESDKASMDIPASAGGVIKEIKVAVGDKVSEGTVMLIMEGSDEASVNVA</sequence>
<dbReference type="PANTHER" id="PTHR43178">
    <property type="entry name" value="DIHYDROLIPOAMIDE ACETYLTRANSFERASE COMPONENT OF PYRUVATE DEHYDROGENASE COMPLEX"/>
    <property type="match status" value="1"/>
</dbReference>
<dbReference type="GO" id="GO:0031405">
    <property type="term" value="F:lipoic acid binding"/>
    <property type="evidence" value="ECO:0007669"/>
    <property type="project" value="TreeGrafter"/>
</dbReference>
<evidence type="ECO:0000313" key="7">
    <source>
        <dbReference type="EMBL" id="CAA6819151.1"/>
    </source>
</evidence>
<gene>
    <name evidence="7" type="ORF">HELGO_WM51374</name>
</gene>
<dbReference type="AlphaFoldDB" id="A0A6S6T721"/>
<dbReference type="Gene3D" id="2.40.50.100">
    <property type="match status" value="1"/>
</dbReference>
<evidence type="ECO:0000256" key="1">
    <source>
        <dbReference type="ARBA" id="ARBA00001938"/>
    </source>
</evidence>
<dbReference type="GO" id="GO:0005737">
    <property type="term" value="C:cytoplasm"/>
    <property type="evidence" value="ECO:0007669"/>
    <property type="project" value="TreeGrafter"/>
</dbReference>
<evidence type="ECO:0000256" key="4">
    <source>
        <dbReference type="ARBA" id="ARBA00022823"/>
    </source>
</evidence>
<dbReference type="InterPro" id="IPR000089">
    <property type="entry name" value="Biotin_lipoyl"/>
</dbReference>